<dbReference type="AlphaFoldDB" id="A0A317Q265"/>
<gene>
    <name evidence="1" type="ORF">DES37_104172</name>
</gene>
<comment type="caution">
    <text evidence="1">The sequence shown here is derived from an EMBL/GenBank/DDBJ whole genome shotgun (WGS) entry which is preliminary data.</text>
</comment>
<dbReference type="EMBL" id="QGTS01000004">
    <property type="protein sequence ID" value="PWW10072.1"/>
    <property type="molecule type" value="Genomic_DNA"/>
</dbReference>
<organism evidence="1 2">
    <name type="scientific">Mangrovibacter plantisponsor</name>
    <dbReference type="NCBI Taxonomy" id="451513"/>
    <lineage>
        <taxon>Bacteria</taxon>
        <taxon>Pseudomonadati</taxon>
        <taxon>Pseudomonadota</taxon>
        <taxon>Gammaproteobacteria</taxon>
        <taxon>Enterobacterales</taxon>
        <taxon>Enterobacteriaceae</taxon>
        <taxon>Mangrovibacter</taxon>
    </lineage>
</organism>
<evidence type="ECO:0000313" key="2">
    <source>
        <dbReference type="Proteomes" id="UP000246744"/>
    </source>
</evidence>
<dbReference type="Proteomes" id="UP000246744">
    <property type="component" value="Unassembled WGS sequence"/>
</dbReference>
<proteinExistence type="predicted"/>
<accession>A0A317Q265</accession>
<protein>
    <submittedName>
        <fullName evidence="1">Uncharacterized protein</fullName>
    </submittedName>
</protein>
<evidence type="ECO:0000313" key="1">
    <source>
        <dbReference type="EMBL" id="PWW10072.1"/>
    </source>
</evidence>
<sequence>MAIVVMTNNDTLKAGIDSIISGLPIQNKHSTRNYYIVDSHSLTFNANTISLNDYVILFYENQSDLNVLHYLYESCQIFFISLKQKVNEIKNIIKQILSAGGKPSIDNSPQSICKN</sequence>
<name>A0A317Q265_9ENTR</name>
<keyword evidence="2" id="KW-1185">Reference proteome</keyword>
<reference evidence="1 2" key="1">
    <citation type="submission" date="2018-05" db="EMBL/GenBank/DDBJ databases">
        <title>Genomic Encyclopedia of Type Strains, Phase IV (KMG-IV): sequencing the most valuable type-strain genomes for metagenomic binning, comparative biology and taxonomic classification.</title>
        <authorList>
            <person name="Goeker M."/>
        </authorList>
    </citation>
    <scope>NUCLEOTIDE SEQUENCE [LARGE SCALE GENOMIC DNA]</scope>
    <source>
        <strain evidence="1 2">DSM 19579</strain>
    </source>
</reference>